<gene>
    <name evidence="2" type="ORF">Tci_051274</name>
</gene>
<proteinExistence type="predicted"/>
<reference evidence="2" key="1">
    <citation type="journal article" date="2019" name="Sci. Rep.">
        <title>Draft genome of Tanacetum cinerariifolium, the natural source of mosquito coil.</title>
        <authorList>
            <person name="Yamashiro T."/>
            <person name="Shiraishi A."/>
            <person name="Satake H."/>
            <person name="Nakayama K."/>
        </authorList>
    </citation>
    <scope>NUCLEOTIDE SEQUENCE</scope>
</reference>
<comment type="caution">
    <text evidence="2">The sequence shown here is derived from an EMBL/GenBank/DDBJ whole genome shotgun (WGS) entry which is preliminary data.</text>
</comment>
<organism evidence="2">
    <name type="scientific">Tanacetum cinerariifolium</name>
    <name type="common">Dalmatian daisy</name>
    <name type="synonym">Chrysanthemum cinerariifolium</name>
    <dbReference type="NCBI Taxonomy" id="118510"/>
    <lineage>
        <taxon>Eukaryota</taxon>
        <taxon>Viridiplantae</taxon>
        <taxon>Streptophyta</taxon>
        <taxon>Embryophyta</taxon>
        <taxon>Tracheophyta</taxon>
        <taxon>Spermatophyta</taxon>
        <taxon>Magnoliopsida</taxon>
        <taxon>eudicotyledons</taxon>
        <taxon>Gunneridae</taxon>
        <taxon>Pentapetalae</taxon>
        <taxon>asterids</taxon>
        <taxon>campanulids</taxon>
        <taxon>Asterales</taxon>
        <taxon>Asteraceae</taxon>
        <taxon>Asteroideae</taxon>
        <taxon>Anthemideae</taxon>
        <taxon>Anthemidinae</taxon>
        <taxon>Tanacetum</taxon>
    </lineage>
</organism>
<dbReference type="EMBL" id="BKCJ010007842">
    <property type="protein sequence ID" value="GEU79296.1"/>
    <property type="molecule type" value="Genomic_DNA"/>
</dbReference>
<sequence length="218" mass="24699">MAATKKTMKDSTGIWKPMTVLFMVSGFKVVEPRNKPAQIEIIENVHKRQKENDEWRDSKEEKVAFDMCENIKEKVVQVYETADDSGQPFDDPIDPCTWAEVICIPENKEVNGAGCSQVAVNTLNQSNSTSSTKEPNCNTSGPPDDTETETGLEIKARIEAEVKSRVKAVRLKMKEQIENQFKQIFGSLQNTMPCNKSIGLAEERKFTLLEERMDSRNY</sequence>
<feature type="region of interest" description="Disordered" evidence="1">
    <location>
        <begin position="126"/>
        <end position="148"/>
    </location>
</feature>
<evidence type="ECO:0000313" key="2">
    <source>
        <dbReference type="EMBL" id="GEU79296.1"/>
    </source>
</evidence>
<name>A0A6L2MZB0_TANCI</name>
<dbReference type="AlphaFoldDB" id="A0A6L2MZB0"/>
<evidence type="ECO:0000256" key="1">
    <source>
        <dbReference type="SAM" id="MobiDB-lite"/>
    </source>
</evidence>
<protein>
    <submittedName>
        <fullName evidence="2">Uncharacterized protein</fullName>
    </submittedName>
</protein>
<accession>A0A6L2MZB0</accession>